<dbReference type="EMBL" id="CP017603">
    <property type="protein sequence ID" value="AOY77234.1"/>
    <property type="molecule type" value="Genomic_DNA"/>
</dbReference>
<keyword evidence="3" id="KW-0378">Hydrolase</keyword>
<dbReference type="InterPro" id="IPR037522">
    <property type="entry name" value="HD_GYP_dom"/>
</dbReference>
<evidence type="ECO:0000313" key="4">
    <source>
        <dbReference type="Proteomes" id="UP000177894"/>
    </source>
</evidence>
<dbReference type="EMBL" id="CP020559">
    <property type="protein sequence ID" value="ARE87766.1"/>
    <property type="molecule type" value="Genomic_DNA"/>
</dbReference>
<sequence length="411" mass="47814">MGSGTYKTVSVKEITVPVAALKEGMTIAKDIIVNNTNILVKEGYCVKDQHTLEKVQRILERYNIESILVKIEEIDEKRLEATKLFEDIIQGNVAEKQEETDEENKEKFLLQAYSKVLDIPDKQEADFVDKLIPDSKKNITEKMLLLFNSADVSEASSIEEDLRKSMEVMNTFVNVPQLIEKIKRVDDSLFFHNYSTALTAYMIGKWMGWNQEKREELYITAMLADIGILNLPEDKRYREQWQQENMNEYYQHAIYSQRLLTKCSFITRDMLKGILHHHEKYDGSGYPRGLIGKNIPLLSRVIYLADLYTFYTIGKRYNALYTINRIKEDHLYEVDIDLFFTLSKRIFDYFTGQKFQSNPPTSMEGKIVTFDHGAGSVVFDQSNINVYVQRKDQSIVVIPLNQFCQSDIEFI</sequence>
<reference evidence="3 5" key="2">
    <citation type="submission" date="2017-03" db="EMBL/GenBank/DDBJ databases">
        <title>Complete sequence of Clostridium formicaceticum DSM 92.</title>
        <authorList>
            <person name="Poehlein A."/>
            <person name="Karl M."/>
            <person name="Bengelsdorf F.R."/>
            <person name="Duerre P."/>
            <person name="Daniel R."/>
        </authorList>
    </citation>
    <scope>NUCLEOTIDE SEQUENCE [LARGE SCALE GENOMIC DNA]</scope>
    <source>
        <strain evidence="3 5">DSM 92</strain>
    </source>
</reference>
<dbReference type="Gene3D" id="1.10.3210.10">
    <property type="entry name" value="Hypothetical protein af1432"/>
    <property type="match status" value="1"/>
</dbReference>
<reference evidence="2 4" key="1">
    <citation type="submission" date="2016-10" db="EMBL/GenBank/DDBJ databases">
        <title>Complete Genome Sequence of Acetogen Clostridium formicoaceticum ATCC 27076.</title>
        <authorList>
            <person name="Bao T."/>
            <person name="Cheng C."/>
            <person name="Zhao J."/>
            <person name="Yang S.-T."/>
            <person name="Wang J."/>
            <person name="Wang M."/>
        </authorList>
    </citation>
    <scope>NUCLEOTIDE SEQUENCE [LARGE SCALE GENOMIC DNA]</scope>
    <source>
        <strain evidence="2 4">ATCC 27076</strain>
    </source>
</reference>
<feature type="domain" description="HD-GYP" evidence="1">
    <location>
        <begin position="167"/>
        <end position="362"/>
    </location>
</feature>
<dbReference type="RefSeq" id="WP_070970295.1">
    <property type="nucleotide sequence ID" value="NZ_CP017603.1"/>
</dbReference>
<dbReference type="EC" id="3.1.4.52" evidence="3"/>
<dbReference type="Pfam" id="PF13487">
    <property type="entry name" value="HD_5"/>
    <property type="match status" value="1"/>
</dbReference>
<evidence type="ECO:0000313" key="3">
    <source>
        <dbReference type="EMBL" id="ARE87766.1"/>
    </source>
</evidence>
<dbReference type="CDD" id="cd00077">
    <property type="entry name" value="HDc"/>
    <property type="match status" value="1"/>
</dbReference>
<protein>
    <submittedName>
        <fullName evidence="3">Cyclic di-GMP phosphodiesterase response regulator RpfG</fullName>
        <ecNumber evidence="3">3.1.4.52</ecNumber>
    </submittedName>
</protein>
<gene>
    <name evidence="3" type="primary">rpfG_3</name>
    <name evidence="2" type="ORF">BJL90_16080</name>
    <name evidence="3" type="ORF">CLFO_21660</name>
</gene>
<dbReference type="GO" id="GO:0071111">
    <property type="term" value="F:cyclic-guanylate-specific phosphodiesterase activity"/>
    <property type="evidence" value="ECO:0007669"/>
    <property type="project" value="UniProtKB-EC"/>
</dbReference>
<dbReference type="InterPro" id="IPR003607">
    <property type="entry name" value="HD/PDEase_dom"/>
</dbReference>
<organism evidence="3 5">
    <name type="scientific">Clostridium formicaceticum</name>
    <dbReference type="NCBI Taxonomy" id="1497"/>
    <lineage>
        <taxon>Bacteria</taxon>
        <taxon>Bacillati</taxon>
        <taxon>Bacillota</taxon>
        <taxon>Clostridia</taxon>
        <taxon>Eubacteriales</taxon>
        <taxon>Clostridiaceae</taxon>
        <taxon>Clostridium</taxon>
    </lineage>
</organism>
<dbReference type="SUPFAM" id="SSF109604">
    <property type="entry name" value="HD-domain/PDEase-like"/>
    <property type="match status" value="1"/>
</dbReference>
<name>A0AAC9WGF3_9CLOT</name>
<dbReference type="PANTHER" id="PTHR43155:SF2">
    <property type="entry name" value="CYCLIC DI-GMP PHOSPHODIESTERASE PA4108"/>
    <property type="match status" value="1"/>
</dbReference>
<dbReference type="Proteomes" id="UP000177894">
    <property type="component" value="Chromosome"/>
</dbReference>
<accession>A0AAC9WGF3</accession>
<evidence type="ECO:0000313" key="2">
    <source>
        <dbReference type="EMBL" id="AOY77234.1"/>
    </source>
</evidence>
<keyword evidence="4" id="KW-1185">Reference proteome</keyword>
<evidence type="ECO:0000259" key="1">
    <source>
        <dbReference type="PROSITE" id="PS51832"/>
    </source>
</evidence>
<dbReference type="PROSITE" id="PS51832">
    <property type="entry name" value="HD_GYP"/>
    <property type="match status" value="1"/>
</dbReference>
<dbReference type="AlphaFoldDB" id="A0AAC9WGF3"/>
<proteinExistence type="predicted"/>
<dbReference type="Proteomes" id="UP000192478">
    <property type="component" value="Chromosome"/>
</dbReference>
<dbReference type="PANTHER" id="PTHR43155">
    <property type="entry name" value="CYCLIC DI-GMP PHOSPHODIESTERASE PA4108-RELATED"/>
    <property type="match status" value="1"/>
</dbReference>
<dbReference type="KEGG" id="cfm:BJL90_16080"/>
<evidence type="ECO:0000313" key="5">
    <source>
        <dbReference type="Proteomes" id="UP000192478"/>
    </source>
</evidence>